<dbReference type="OrthoDB" id="9785724at2"/>
<dbReference type="EMBL" id="QGGL01000018">
    <property type="protein sequence ID" value="PWK06970.1"/>
    <property type="molecule type" value="Genomic_DNA"/>
</dbReference>
<comment type="similarity">
    <text evidence="1">Belongs to the isochorismatase family.</text>
</comment>
<keyword evidence="2" id="KW-0378">Hydrolase</keyword>
<evidence type="ECO:0000256" key="1">
    <source>
        <dbReference type="ARBA" id="ARBA00006336"/>
    </source>
</evidence>
<name>A0A316D4E8_9BACL</name>
<dbReference type="RefSeq" id="WP_109690708.1">
    <property type="nucleotide sequence ID" value="NZ_QGGL01000018.1"/>
</dbReference>
<keyword evidence="5" id="KW-1185">Reference proteome</keyword>
<organism evidence="4 5">
    <name type="scientific">Tumebacillus permanentifrigoris</name>
    <dbReference type="NCBI Taxonomy" id="378543"/>
    <lineage>
        <taxon>Bacteria</taxon>
        <taxon>Bacillati</taxon>
        <taxon>Bacillota</taxon>
        <taxon>Bacilli</taxon>
        <taxon>Bacillales</taxon>
        <taxon>Alicyclobacillaceae</taxon>
        <taxon>Tumebacillus</taxon>
    </lineage>
</organism>
<dbReference type="PANTHER" id="PTHR43540">
    <property type="entry name" value="PEROXYUREIDOACRYLATE/UREIDOACRYLATE AMIDOHYDROLASE-RELATED"/>
    <property type="match status" value="1"/>
</dbReference>
<dbReference type="InterPro" id="IPR036380">
    <property type="entry name" value="Isochorismatase-like_sf"/>
</dbReference>
<dbReference type="InterPro" id="IPR000868">
    <property type="entry name" value="Isochorismatase-like_dom"/>
</dbReference>
<reference evidence="4 5" key="1">
    <citation type="submission" date="2018-05" db="EMBL/GenBank/DDBJ databases">
        <title>Genomic Encyclopedia of Type Strains, Phase IV (KMG-IV): sequencing the most valuable type-strain genomes for metagenomic binning, comparative biology and taxonomic classification.</title>
        <authorList>
            <person name="Goeker M."/>
        </authorList>
    </citation>
    <scope>NUCLEOTIDE SEQUENCE [LARGE SCALE GENOMIC DNA]</scope>
    <source>
        <strain evidence="4 5">DSM 18773</strain>
    </source>
</reference>
<dbReference type="Pfam" id="PF00857">
    <property type="entry name" value="Isochorismatase"/>
    <property type="match status" value="1"/>
</dbReference>
<dbReference type="PANTHER" id="PTHR43540:SF6">
    <property type="entry name" value="ISOCHORISMATASE-LIKE DOMAIN-CONTAINING PROTEIN"/>
    <property type="match status" value="1"/>
</dbReference>
<dbReference type="InterPro" id="IPR050272">
    <property type="entry name" value="Isochorismatase-like_hydrls"/>
</dbReference>
<feature type="domain" description="Isochorismatase-like" evidence="3">
    <location>
        <begin position="4"/>
        <end position="131"/>
    </location>
</feature>
<evidence type="ECO:0000313" key="5">
    <source>
        <dbReference type="Proteomes" id="UP000245634"/>
    </source>
</evidence>
<dbReference type="Proteomes" id="UP000245634">
    <property type="component" value="Unassembled WGS sequence"/>
</dbReference>
<sequence length="154" mass="17476">MKKALIITDIQSDFLGNMDYIYPLCQKYLDNSAKDYDLVILTHWKHVENENENTLLLKSPNAKVVEKRGYSAFTDEVKQLLADNKIELVHLGGIDSDMAVMATMYNLLDAGYLVQVLEPLLASYATRNWETTTIMKFVLGDENVLNLGSGRVWV</sequence>
<accession>A0A316D4E8</accession>
<dbReference type="Gene3D" id="3.40.50.850">
    <property type="entry name" value="Isochorismatase-like"/>
    <property type="match status" value="1"/>
</dbReference>
<evidence type="ECO:0000313" key="4">
    <source>
        <dbReference type="EMBL" id="PWK06970.1"/>
    </source>
</evidence>
<dbReference type="SUPFAM" id="SSF52499">
    <property type="entry name" value="Isochorismatase-like hydrolases"/>
    <property type="match status" value="1"/>
</dbReference>
<proteinExistence type="inferred from homology"/>
<gene>
    <name evidence="4" type="ORF">C7459_11834</name>
</gene>
<evidence type="ECO:0000256" key="2">
    <source>
        <dbReference type="ARBA" id="ARBA00022801"/>
    </source>
</evidence>
<dbReference type="AlphaFoldDB" id="A0A316D4E8"/>
<evidence type="ECO:0000259" key="3">
    <source>
        <dbReference type="Pfam" id="PF00857"/>
    </source>
</evidence>
<comment type="caution">
    <text evidence="4">The sequence shown here is derived from an EMBL/GenBank/DDBJ whole genome shotgun (WGS) entry which is preliminary data.</text>
</comment>
<protein>
    <submittedName>
        <fullName evidence="4">Nicotinamidase-related amidase</fullName>
    </submittedName>
</protein>
<dbReference type="GO" id="GO:0016787">
    <property type="term" value="F:hydrolase activity"/>
    <property type="evidence" value="ECO:0007669"/>
    <property type="project" value="UniProtKB-KW"/>
</dbReference>